<gene>
    <name evidence="1" type="ORF">SAMEA4530655_00598</name>
</gene>
<evidence type="ECO:0000313" key="2">
    <source>
        <dbReference type="Proteomes" id="UP000215126"/>
    </source>
</evidence>
<dbReference type="AlphaFoldDB" id="A0A239S918"/>
<dbReference type="Proteomes" id="UP000215126">
    <property type="component" value="Chromosome 1"/>
</dbReference>
<organism evidence="1 2">
    <name type="scientific">Pandoraea sputorum</name>
    <dbReference type="NCBI Taxonomy" id="93222"/>
    <lineage>
        <taxon>Bacteria</taxon>
        <taxon>Pseudomonadati</taxon>
        <taxon>Pseudomonadota</taxon>
        <taxon>Betaproteobacteria</taxon>
        <taxon>Burkholderiales</taxon>
        <taxon>Burkholderiaceae</taxon>
        <taxon>Pandoraea</taxon>
    </lineage>
</organism>
<reference evidence="1 2" key="1">
    <citation type="submission" date="2017-06" db="EMBL/GenBank/DDBJ databases">
        <authorList>
            <consortium name="Pathogen Informatics"/>
        </authorList>
    </citation>
    <scope>NUCLEOTIDE SEQUENCE [LARGE SCALE GENOMIC DNA]</scope>
    <source>
        <strain evidence="1 2">NCTC13161</strain>
    </source>
</reference>
<dbReference type="EMBL" id="LT906435">
    <property type="protein sequence ID" value="SNU81729.1"/>
    <property type="molecule type" value="Genomic_DNA"/>
</dbReference>
<proteinExistence type="predicted"/>
<protein>
    <submittedName>
        <fullName evidence="1">Uncharacterized protein</fullName>
    </submittedName>
</protein>
<accession>A0A239S918</accession>
<sequence length="188" mass="21226">MTHSARPEEKLVNNSVPHRSTRPMLTAEQCRLLSRYPLLFRATQNPGAYPSNIAHFGIQCGRGWYPIIEAAAREIEYELRTMWCDQAQNPESLSTMDEGLLSGRVAYPVLPFCTDISQVAGTLTIELQDGYLCDIDAWGRIRKAVEKAASNARYVCESCGKPGAFREVYWRHVYCDGCIAPFYFDMSS</sequence>
<evidence type="ECO:0000313" key="1">
    <source>
        <dbReference type="EMBL" id="SNU81729.1"/>
    </source>
</evidence>
<keyword evidence="2" id="KW-1185">Reference proteome</keyword>
<name>A0A239S918_9BURK</name>